<gene>
    <name evidence="2" type="ORF">MAGR_72840</name>
</gene>
<organism evidence="2 3">
    <name type="scientific">Mycolicibacterium agri</name>
    <name type="common">Mycobacterium agri</name>
    <dbReference type="NCBI Taxonomy" id="36811"/>
    <lineage>
        <taxon>Bacteria</taxon>
        <taxon>Bacillati</taxon>
        <taxon>Actinomycetota</taxon>
        <taxon>Actinomycetes</taxon>
        <taxon>Mycobacteriales</taxon>
        <taxon>Mycobacteriaceae</taxon>
        <taxon>Mycolicibacterium</taxon>
    </lineage>
</organism>
<evidence type="ECO:0000259" key="1">
    <source>
        <dbReference type="Pfam" id="PF26395"/>
    </source>
</evidence>
<reference evidence="2 3" key="1">
    <citation type="journal article" date="2019" name="Emerg. Microbes Infect.">
        <title>Comprehensive subspecies identification of 175 nontuberculous mycobacteria species based on 7547 genomic profiles.</title>
        <authorList>
            <person name="Matsumoto Y."/>
            <person name="Kinjo T."/>
            <person name="Motooka D."/>
            <person name="Nabeya D."/>
            <person name="Jung N."/>
            <person name="Uechi K."/>
            <person name="Horii T."/>
            <person name="Iida T."/>
            <person name="Fujita J."/>
            <person name="Nakamura S."/>
        </authorList>
    </citation>
    <scope>NUCLEOTIDE SEQUENCE [LARGE SCALE GENOMIC DNA]</scope>
    <source>
        <strain evidence="2 3">JCM 6377</strain>
    </source>
</reference>
<evidence type="ECO:0000313" key="2">
    <source>
        <dbReference type="EMBL" id="GFG55843.1"/>
    </source>
</evidence>
<dbReference type="EMBL" id="BLKS01000004">
    <property type="protein sequence ID" value="GFG55843.1"/>
    <property type="molecule type" value="Genomic_DNA"/>
</dbReference>
<dbReference type="InterPro" id="IPR058588">
    <property type="entry name" value="E2-CBASS"/>
</dbReference>
<accession>A0A7I9WDQ2</accession>
<protein>
    <recommendedName>
        <fullName evidence="1">Type II CBASS E2 protein domain-containing protein</fullName>
    </recommendedName>
</protein>
<name>A0A7I9WDQ2_MYCAG</name>
<comment type="caution">
    <text evidence="2">The sequence shown here is derived from an EMBL/GenBank/DDBJ whole genome shotgun (WGS) entry which is preliminary data.</text>
</comment>
<dbReference type="RefSeq" id="WP_237683022.1">
    <property type="nucleotide sequence ID" value="NZ_BLKS01000004.1"/>
</dbReference>
<sequence length="221" mass="24493">MATLRAGSQSNELEMMMSIPALLRHHGVHVPRFVTVAGRVVFDNVTTTPSGPVHRDYGPVTAVAPHRFHGGEEEADNVLAQSHVDWWADHGALTRHVDAMKESFPEFLYLPSDDGAPPSWGGVIDTGRGRFTVLIMTRRDQGLPRVHVTQPRLGANAGRRWQKPPHLFTTGSLCVADRDDWDPSQHTVATATAWAAHWLAAYSEWRITRKWPVEGVDSVAV</sequence>
<proteinExistence type="predicted"/>
<dbReference type="Pfam" id="PF26395">
    <property type="entry name" value="E2-CBASS"/>
    <property type="match status" value="1"/>
</dbReference>
<evidence type="ECO:0000313" key="3">
    <source>
        <dbReference type="Proteomes" id="UP000465302"/>
    </source>
</evidence>
<dbReference type="Proteomes" id="UP000465302">
    <property type="component" value="Unassembled WGS sequence"/>
</dbReference>
<dbReference type="AlphaFoldDB" id="A0A7I9WDQ2"/>
<feature type="domain" description="Type II CBASS E2 protein" evidence="1">
    <location>
        <begin position="97"/>
        <end position="216"/>
    </location>
</feature>